<dbReference type="NCBIfam" id="NF003559">
    <property type="entry name" value="PRK05234.1"/>
    <property type="match status" value="1"/>
</dbReference>
<dbReference type="InterPro" id="IPR018148">
    <property type="entry name" value="Methylglyoxal_synth_AS"/>
</dbReference>
<dbReference type="InterPro" id="IPR011607">
    <property type="entry name" value="MGS-like_dom"/>
</dbReference>
<evidence type="ECO:0000313" key="5">
    <source>
        <dbReference type="Proteomes" id="UP001162734"/>
    </source>
</evidence>
<evidence type="ECO:0000256" key="2">
    <source>
        <dbReference type="HAMAP-Rule" id="MF_00549"/>
    </source>
</evidence>
<feature type="binding site" evidence="2">
    <location>
        <position position="24"/>
    </location>
    <ligand>
        <name>substrate</name>
    </ligand>
</feature>
<dbReference type="PANTHER" id="PTHR30492:SF0">
    <property type="entry name" value="METHYLGLYOXAL SYNTHASE"/>
    <property type="match status" value="1"/>
</dbReference>
<feature type="binding site" evidence="2">
    <location>
        <begin position="66"/>
        <end position="67"/>
    </location>
    <ligand>
        <name>substrate</name>
    </ligand>
</feature>
<evidence type="ECO:0000313" key="4">
    <source>
        <dbReference type="EMBL" id="BDG09502.1"/>
    </source>
</evidence>
<accession>A0ABN6NC30</accession>
<dbReference type="CDD" id="cd01422">
    <property type="entry name" value="MGS"/>
    <property type="match status" value="1"/>
</dbReference>
<feature type="binding site" evidence="2">
    <location>
        <position position="99"/>
    </location>
    <ligand>
        <name>substrate</name>
    </ligand>
</feature>
<dbReference type="Proteomes" id="UP001162734">
    <property type="component" value="Chromosome"/>
</dbReference>
<feature type="binding site" evidence="2">
    <location>
        <position position="20"/>
    </location>
    <ligand>
        <name>substrate</name>
    </ligand>
</feature>
<gene>
    <name evidence="2 4" type="primary">mgsA</name>
    <name evidence="4" type="ORF">AMPC_26150</name>
</gene>
<proteinExistence type="inferred from homology"/>
<dbReference type="InterPro" id="IPR036914">
    <property type="entry name" value="MGS-like_dom_sf"/>
</dbReference>
<dbReference type="InterPro" id="IPR004363">
    <property type="entry name" value="Methylgl_synth"/>
</dbReference>
<dbReference type="PROSITE" id="PS01335">
    <property type="entry name" value="METHYLGLYOXAL_SYNTH"/>
    <property type="match status" value="1"/>
</dbReference>
<dbReference type="RefSeq" id="WP_248341762.1">
    <property type="nucleotide sequence ID" value="NZ_AP025592.1"/>
</dbReference>
<dbReference type="SMART" id="SM00851">
    <property type="entry name" value="MGS"/>
    <property type="match status" value="1"/>
</dbReference>
<reference evidence="5" key="1">
    <citation type="journal article" date="2022" name="Int. J. Syst. Evol. Microbiol.">
        <title>Anaeromyxobacter oryzae sp. nov., Anaeromyxobacter diazotrophicus sp. nov. and Anaeromyxobacter paludicola sp. nov., isolated from paddy soils.</title>
        <authorList>
            <person name="Itoh H."/>
            <person name="Xu Z."/>
            <person name="Mise K."/>
            <person name="Masuda Y."/>
            <person name="Ushijima N."/>
            <person name="Hayakawa C."/>
            <person name="Shiratori Y."/>
            <person name="Senoo K."/>
        </authorList>
    </citation>
    <scope>NUCLEOTIDE SEQUENCE [LARGE SCALE GENOMIC DNA]</scope>
    <source>
        <strain evidence="5">Red630</strain>
    </source>
</reference>
<dbReference type="SUPFAM" id="SSF52335">
    <property type="entry name" value="Methylglyoxal synthase-like"/>
    <property type="match status" value="1"/>
</dbReference>
<dbReference type="EC" id="4.2.3.3" evidence="2"/>
<comment type="similarity">
    <text evidence="1 2">Belongs to the methylglyoxal synthase family.</text>
</comment>
<comment type="function">
    <text evidence="2">Catalyzes the formation of methylglyoxal from dihydroxyacetone phosphate.</text>
</comment>
<evidence type="ECO:0000259" key="3">
    <source>
        <dbReference type="PROSITE" id="PS51855"/>
    </source>
</evidence>
<dbReference type="PANTHER" id="PTHR30492">
    <property type="entry name" value="METHYLGLYOXAL SYNTHASE"/>
    <property type="match status" value="1"/>
</dbReference>
<keyword evidence="2" id="KW-0456">Lyase</keyword>
<dbReference type="Pfam" id="PF02142">
    <property type="entry name" value="MGS"/>
    <property type="match status" value="1"/>
</dbReference>
<feature type="active site" description="Proton donor/acceptor" evidence="2">
    <location>
        <position position="72"/>
    </location>
</feature>
<dbReference type="PIRSF" id="PIRSF006614">
    <property type="entry name" value="Methylglyox_syn"/>
    <property type="match status" value="1"/>
</dbReference>
<dbReference type="EMBL" id="AP025592">
    <property type="protein sequence ID" value="BDG09502.1"/>
    <property type="molecule type" value="Genomic_DNA"/>
</dbReference>
<feature type="domain" description="MGS-like" evidence="3">
    <location>
        <begin position="7"/>
        <end position="150"/>
    </location>
</feature>
<protein>
    <recommendedName>
        <fullName evidence="2">Methylglyoxal synthase</fullName>
        <shortName evidence="2">MGS</shortName>
        <ecNumber evidence="2">4.2.3.3</ecNumber>
    </recommendedName>
</protein>
<dbReference type="Gene3D" id="3.40.50.1380">
    <property type="entry name" value="Methylglyoxal synthase-like domain"/>
    <property type="match status" value="1"/>
</dbReference>
<feature type="binding site" evidence="2">
    <location>
        <begin position="46"/>
        <end position="49"/>
    </location>
    <ligand>
        <name>substrate</name>
    </ligand>
</feature>
<dbReference type="PROSITE" id="PS51855">
    <property type="entry name" value="MGS"/>
    <property type="match status" value="1"/>
</dbReference>
<evidence type="ECO:0000256" key="1">
    <source>
        <dbReference type="ARBA" id="ARBA00006287"/>
    </source>
</evidence>
<name>A0ABN6NC30_9BACT</name>
<organism evidence="4 5">
    <name type="scientific">Anaeromyxobacter paludicola</name>
    <dbReference type="NCBI Taxonomy" id="2918171"/>
    <lineage>
        <taxon>Bacteria</taxon>
        <taxon>Pseudomonadati</taxon>
        <taxon>Myxococcota</taxon>
        <taxon>Myxococcia</taxon>
        <taxon>Myxococcales</taxon>
        <taxon>Cystobacterineae</taxon>
        <taxon>Anaeromyxobacteraceae</taxon>
        <taxon>Anaeromyxobacter</taxon>
    </lineage>
</organism>
<dbReference type="HAMAP" id="MF_00549">
    <property type="entry name" value="Methylglyoxal_synth"/>
    <property type="match status" value="1"/>
</dbReference>
<sequence length="150" mass="16737">MPKPKVLTMPPRKALALVAHDNRKKDLLDWARYNRGSLSGHALYGTGTTGRMIAEELDLEVNCLLSGPLGGDQQIGAMIAKGELDALVFFWDPLEPLPHDPDIKALLRIAVLYNIPTACNRSTADFLISSPLMTEEYDRIQYDYAAQLRR</sequence>
<dbReference type="NCBIfam" id="TIGR00160">
    <property type="entry name" value="MGSA"/>
    <property type="match status" value="1"/>
</dbReference>
<comment type="catalytic activity">
    <reaction evidence="2">
        <text>dihydroxyacetone phosphate = methylglyoxal + phosphate</text>
        <dbReference type="Rhea" id="RHEA:17937"/>
        <dbReference type="ChEBI" id="CHEBI:17158"/>
        <dbReference type="ChEBI" id="CHEBI:43474"/>
        <dbReference type="ChEBI" id="CHEBI:57642"/>
        <dbReference type="EC" id="4.2.3.3"/>
    </reaction>
</comment>
<keyword evidence="5" id="KW-1185">Reference proteome</keyword>